<dbReference type="OrthoDB" id="9810484at2"/>
<dbReference type="Gene3D" id="1.10.287.1480">
    <property type="match status" value="1"/>
</dbReference>
<proteinExistence type="inferred from homology"/>
<name>A0A1I4X065_9GAMM</name>
<dbReference type="Pfam" id="PF00253">
    <property type="entry name" value="Ribosomal_S14"/>
    <property type="match status" value="1"/>
</dbReference>
<dbReference type="PANTHER" id="PTHR19836:SF19">
    <property type="entry name" value="SMALL RIBOSOMAL SUBUNIT PROTEIN US14M"/>
    <property type="match status" value="1"/>
</dbReference>
<dbReference type="GO" id="GO:0015935">
    <property type="term" value="C:small ribosomal subunit"/>
    <property type="evidence" value="ECO:0007669"/>
    <property type="project" value="TreeGrafter"/>
</dbReference>
<dbReference type="SUPFAM" id="SSF57716">
    <property type="entry name" value="Glucocorticoid receptor-like (DNA-binding domain)"/>
    <property type="match status" value="1"/>
</dbReference>
<dbReference type="GO" id="GO:0005737">
    <property type="term" value="C:cytoplasm"/>
    <property type="evidence" value="ECO:0007669"/>
    <property type="project" value="UniProtKB-ARBA"/>
</dbReference>
<reference evidence="8 9" key="1">
    <citation type="submission" date="2016-10" db="EMBL/GenBank/DDBJ databases">
        <authorList>
            <person name="de Groot N.N."/>
        </authorList>
    </citation>
    <scope>NUCLEOTIDE SEQUENCE [LARGE SCALE GENOMIC DNA]</scope>
    <source>
        <strain evidence="8 9">CGMCC 1.7659</strain>
    </source>
</reference>
<dbReference type="InterPro" id="IPR001209">
    <property type="entry name" value="Ribosomal_uS14"/>
</dbReference>
<evidence type="ECO:0000256" key="7">
    <source>
        <dbReference type="HAMAP-Rule" id="MF_00537"/>
    </source>
</evidence>
<protein>
    <recommendedName>
        <fullName evidence="5 7">Small ribosomal subunit protein uS14</fullName>
    </recommendedName>
</protein>
<evidence type="ECO:0000313" key="9">
    <source>
        <dbReference type="Proteomes" id="UP000198575"/>
    </source>
</evidence>
<dbReference type="EMBL" id="FOVF01000007">
    <property type="protein sequence ID" value="SFN19381.1"/>
    <property type="molecule type" value="Genomic_DNA"/>
</dbReference>
<sequence length="101" mass="11711">MAKTSMIMREHKRTKLVKKYAARRDELRKIVSSVKATYEEKLEAAEKLQKLPRDSSPVRQQSRCALTGRTRSVYKKFGLGRMKLREATMRGDVPGLRKASW</sequence>
<keyword evidence="3 7" id="KW-0689">Ribosomal protein</keyword>
<keyword evidence="7" id="KW-0694">RNA-binding</keyword>
<dbReference type="InterPro" id="IPR023036">
    <property type="entry name" value="Ribosomal_uS14_bac/plastid"/>
</dbReference>
<evidence type="ECO:0000256" key="3">
    <source>
        <dbReference type="ARBA" id="ARBA00022980"/>
    </source>
</evidence>
<dbReference type="STRING" id="578942.SAMN05216289_10716"/>
<evidence type="ECO:0000256" key="6">
    <source>
        <dbReference type="ARBA" id="ARBA00047110"/>
    </source>
</evidence>
<evidence type="ECO:0000313" key="8">
    <source>
        <dbReference type="EMBL" id="SFN19381.1"/>
    </source>
</evidence>
<dbReference type="RefSeq" id="WP_092406416.1">
    <property type="nucleotide sequence ID" value="NZ_FOVF01000007.1"/>
</dbReference>
<evidence type="ECO:0000256" key="5">
    <source>
        <dbReference type="ARBA" id="ARBA00035167"/>
    </source>
</evidence>
<dbReference type="FunFam" id="1.10.287.1480:FF:000001">
    <property type="entry name" value="30S ribosomal protein S14"/>
    <property type="match status" value="1"/>
</dbReference>
<dbReference type="Proteomes" id="UP000198575">
    <property type="component" value="Unassembled WGS sequence"/>
</dbReference>
<evidence type="ECO:0000256" key="4">
    <source>
        <dbReference type="ARBA" id="ARBA00023274"/>
    </source>
</evidence>
<comment type="function">
    <text evidence="1 7">Binds 16S rRNA, required for the assembly of 30S particles and may also be responsible for determining the conformation of the 16S rRNA at the A site.</text>
</comment>
<accession>A0A1I4X065</accession>
<keyword evidence="4 7" id="KW-0687">Ribonucleoprotein</keyword>
<keyword evidence="7" id="KW-0699">rRNA-binding</keyword>
<gene>
    <name evidence="7" type="primary">rpsN</name>
    <name evidence="8" type="ORF">SAMN05216289_10716</name>
</gene>
<organism evidence="8 9">
    <name type="scientific">Dokdonella immobilis</name>
    <dbReference type="NCBI Taxonomy" id="578942"/>
    <lineage>
        <taxon>Bacteria</taxon>
        <taxon>Pseudomonadati</taxon>
        <taxon>Pseudomonadota</taxon>
        <taxon>Gammaproteobacteria</taxon>
        <taxon>Lysobacterales</taxon>
        <taxon>Rhodanobacteraceae</taxon>
        <taxon>Dokdonella</taxon>
    </lineage>
</organism>
<dbReference type="PANTHER" id="PTHR19836">
    <property type="entry name" value="30S RIBOSOMAL PROTEIN S14"/>
    <property type="match status" value="1"/>
</dbReference>
<comment type="similarity">
    <text evidence="2 7">Belongs to the universal ribosomal protein uS14 family.</text>
</comment>
<comment type="subunit">
    <text evidence="6 7">Part of the 30S ribosomal subunit. Contacts proteins S3 and S10.</text>
</comment>
<dbReference type="GO" id="GO:0019843">
    <property type="term" value="F:rRNA binding"/>
    <property type="evidence" value="ECO:0007669"/>
    <property type="project" value="UniProtKB-UniRule"/>
</dbReference>
<evidence type="ECO:0000256" key="1">
    <source>
        <dbReference type="ARBA" id="ARBA00003686"/>
    </source>
</evidence>
<dbReference type="GO" id="GO:0006412">
    <property type="term" value="P:translation"/>
    <property type="evidence" value="ECO:0007669"/>
    <property type="project" value="UniProtKB-UniRule"/>
</dbReference>
<dbReference type="AlphaFoldDB" id="A0A1I4X065"/>
<dbReference type="HAMAP" id="MF_00537">
    <property type="entry name" value="Ribosomal_uS14_1"/>
    <property type="match status" value="1"/>
</dbReference>
<dbReference type="GO" id="GO:0003735">
    <property type="term" value="F:structural constituent of ribosome"/>
    <property type="evidence" value="ECO:0007669"/>
    <property type="project" value="InterPro"/>
</dbReference>
<evidence type="ECO:0000256" key="2">
    <source>
        <dbReference type="ARBA" id="ARBA00009083"/>
    </source>
</evidence>
<keyword evidence="9" id="KW-1185">Reference proteome</keyword>
<dbReference type="NCBIfam" id="NF006477">
    <property type="entry name" value="PRK08881.1"/>
    <property type="match status" value="1"/>
</dbReference>